<feature type="domain" description="STAS" evidence="1">
    <location>
        <begin position="6"/>
        <end position="119"/>
    </location>
</feature>
<evidence type="ECO:0000313" key="3">
    <source>
        <dbReference type="Proteomes" id="UP000013167"/>
    </source>
</evidence>
<gene>
    <name evidence="2" type="ORF">BN10_1140001</name>
</gene>
<dbReference type="STRING" id="1193181.BN10_1140001"/>
<dbReference type="SUPFAM" id="SSF52091">
    <property type="entry name" value="SpoIIaa-like"/>
    <property type="match status" value="1"/>
</dbReference>
<accession>N0E1F6</accession>
<dbReference type="Pfam" id="PF13466">
    <property type="entry name" value="STAS_2"/>
    <property type="match status" value="1"/>
</dbReference>
<dbReference type="Proteomes" id="UP000013167">
    <property type="component" value="Unassembled WGS sequence"/>
</dbReference>
<dbReference type="InterPro" id="IPR036513">
    <property type="entry name" value="STAS_dom_sf"/>
</dbReference>
<dbReference type="EMBL" id="CAIZ01000018">
    <property type="protein sequence ID" value="CCH68704.1"/>
    <property type="molecule type" value="Genomic_DNA"/>
</dbReference>
<dbReference type="InterPro" id="IPR058548">
    <property type="entry name" value="MlaB-like_STAS"/>
</dbReference>
<dbReference type="PANTHER" id="PTHR33495">
    <property type="entry name" value="ANTI-SIGMA FACTOR ANTAGONIST TM_1081-RELATED-RELATED"/>
    <property type="match status" value="1"/>
</dbReference>
<dbReference type="OrthoDB" id="3216074at2"/>
<organism evidence="2 3">
    <name type="scientific">Phycicoccus elongatus Lp2</name>
    <dbReference type="NCBI Taxonomy" id="1193181"/>
    <lineage>
        <taxon>Bacteria</taxon>
        <taxon>Bacillati</taxon>
        <taxon>Actinomycetota</taxon>
        <taxon>Actinomycetes</taxon>
        <taxon>Micrococcales</taxon>
        <taxon>Intrasporangiaceae</taxon>
        <taxon>Phycicoccus</taxon>
    </lineage>
</organism>
<dbReference type="AlphaFoldDB" id="N0E1F6"/>
<dbReference type="InterPro" id="IPR002645">
    <property type="entry name" value="STAS_dom"/>
</dbReference>
<evidence type="ECO:0000259" key="1">
    <source>
        <dbReference type="PROSITE" id="PS50801"/>
    </source>
</evidence>
<dbReference type="PROSITE" id="PS50801">
    <property type="entry name" value="STAS"/>
    <property type="match status" value="1"/>
</dbReference>
<dbReference type="GO" id="GO:0043856">
    <property type="term" value="F:anti-sigma factor antagonist activity"/>
    <property type="evidence" value="ECO:0007669"/>
    <property type="project" value="TreeGrafter"/>
</dbReference>
<dbReference type="PANTHER" id="PTHR33495:SF2">
    <property type="entry name" value="ANTI-SIGMA FACTOR ANTAGONIST TM_1081-RELATED"/>
    <property type="match status" value="1"/>
</dbReference>
<proteinExistence type="predicted"/>
<reference evidence="2 3" key="1">
    <citation type="journal article" date="2013" name="ISME J.">
        <title>A metabolic model for members of the genus Tetrasphaera involved in enhanced biological phosphorus removal.</title>
        <authorList>
            <person name="Kristiansen R."/>
            <person name="Nguyen H.T.T."/>
            <person name="Saunders A.M."/>
            <person name="Nielsen J.L."/>
            <person name="Wimmer R."/>
            <person name="Le V.Q."/>
            <person name="McIlroy S.J."/>
            <person name="Petrovski S."/>
            <person name="Seviour R.J."/>
            <person name="Calteau A."/>
            <person name="Nielsen K.L."/>
            <person name="Nielsen P.H."/>
        </authorList>
    </citation>
    <scope>NUCLEOTIDE SEQUENCE [LARGE SCALE GENOMIC DNA]</scope>
    <source>
        <strain evidence="2 3">Lp2</strain>
    </source>
</reference>
<dbReference type="HOGENOM" id="CLU_115403_3_3_11"/>
<name>N0E1F6_9MICO</name>
<evidence type="ECO:0000313" key="2">
    <source>
        <dbReference type="EMBL" id="CCH68704.1"/>
    </source>
</evidence>
<sequence length="119" mass="12931">MRGQGLVIRSEAEAHTTMLALSGHLDVAATPDARRDLHILIDSGDTPIRLDLGACTVLDATGLGLLVELQRRAHRRGRPLTIVAADARTRRLLRRVRLGRLLHALEADHLGLVDEPATA</sequence>
<protein>
    <recommendedName>
        <fullName evidence="1">STAS domain-containing protein</fullName>
    </recommendedName>
</protein>
<dbReference type="Gene3D" id="3.30.750.24">
    <property type="entry name" value="STAS domain"/>
    <property type="match status" value="1"/>
</dbReference>
<dbReference type="eggNOG" id="COG1366">
    <property type="taxonomic scope" value="Bacteria"/>
</dbReference>
<dbReference type="CDD" id="cd07043">
    <property type="entry name" value="STAS_anti-anti-sigma_factors"/>
    <property type="match status" value="1"/>
</dbReference>
<dbReference type="RefSeq" id="WP_010851603.1">
    <property type="nucleotide sequence ID" value="NZ_HF570956.1"/>
</dbReference>
<keyword evidence="3" id="KW-1185">Reference proteome</keyword>
<comment type="caution">
    <text evidence="2">The sequence shown here is derived from an EMBL/GenBank/DDBJ whole genome shotgun (WGS) entry which is preliminary data.</text>
</comment>